<dbReference type="InterPro" id="IPR054796">
    <property type="entry name" value="Gas_vesic_GvpL"/>
</dbReference>
<protein>
    <submittedName>
        <fullName evidence="5">Gas vesicle protein GvpL</fullName>
    </submittedName>
</protein>
<reference evidence="5 6" key="1">
    <citation type="journal article" date="2019" name="Int. J. Syst. Evol. Microbiol.">
        <title>The Global Catalogue of Microorganisms (GCM) 10K type strain sequencing project: providing services to taxonomists for standard genome sequencing and annotation.</title>
        <authorList>
            <consortium name="The Broad Institute Genomics Platform"/>
            <consortium name="The Broad Institute Genome Sequencing Center for Infectious Disease"/>
            <person name="Wu L."/>
            <person name="Ma J."/>
        </authorList>
    </citation>
    <scope>NUCLEOTIDE SEQUENCE [LARGE SCALE GENOMIC DNA]</scope>
    <source>
        <strain evidence="5 6">CGMCC 1.12563</strain>
    </source>
</reference>
<gene>
    <name evidence="5" type="primary">gvpL</name>
    <name evidence="5" type="ORF">ACFSBT_17210</name>
</gene>
<name>A0ABD6AZK1_9EURY</name>
<dbReference type="InterPro" id="IPR009430">
    <property type="entry name" value="GvpL/GvpF"/>
</dbReference>
<feature type="compositionally biased region" description="Low complexity" evidence="4">
    <location>
        <begin position="232"/>
        <end position="241"/>
    </location>
</feature>
<dbReference type="PANTHER" id="PTHR36852">
    <property type="entry name" value="PROTEIN GVPL 2"/>
    <property type="match status" value="1"/>
</dbReference>
<dbReference type="GO" id="GO:0031411">
    <property type="term" value="C:gas vesicle"/>
    <property type="evidence" value="ECO:0007669"/>
    <property type="project" value="UniProtKB-SubCell"/>
</dbReference>
<keyword evidence="1" id="KW-0304">Gas vesicle</keyword>
<evidence type="ECO:0000256" key="1">
    <source>
        <dbReference type="ARBA" id="ARBA00022987"/>
    </source>
</evidence>
<dbReference type="Proteomes" id="UP001597187">
    <property type="component" value="Unassembled WGS sequence"/>
</dbReference>
<feature type="region of interest" description="Disordered" evidence="4">
    <location>
        <begin position="223"/>
        <end position="245"/>
    </location>
</feature>
<evidence type="ECO:0000313" key="5">
    <source>
        <dbReference type="EMBL" id="MFD1515022.1"/>
    </source>
</evidence>
<organism evidence="5 6">
    <name type="scientific">Halomarina rubra</name>
    <dbReference type="NCBI Taxonomy" id="2071873"/>
    <lineage>
        <taxon>Archaea</taxon>
        <taxon>Methanobacteriati</taxon>
        <taxon>Methanobacteriota</taxon>
        <taxon>Stenosarchaea group</taxon>
        <taxon>Halobacteria</taxon>
        <taxon>Halobacteriales</taxon>
        <taxon>Natronomonadaceae</taxon>
        <taxon>Halomarina</taxon>
    </lineage>
</organism>
<evidence type="ECO:0000313" key="6">
    <source>
        <dbReference type="Proteomes" id="UP001597187"/>
    </source>
</evidence>
<feature type="region of interest" description="Disordered" evidence="4">
    <location>
        <begin position="1"/>
        <end position="31"/>
    </location>
</feature>
<proteinExistence type="inferred from homology"/>
<dbReference type="AlphaFoldDB" id="A0ABD6AZK1"/>
<dbReference type="Pfam" id="PF06386">
    <property type="entry name" value="GvpL_GvpF"/>
    <property type="match status" value="1"/>
</dbReference>
<comment type="similarity">
    <text evidence="3">Belongs to the gas vesicle GvpF/GvpL family.</text>
</comment>
<dbReference type="EMBL" id="JBHUDC010000008">
    <property type="protein sequence ID" value="MFD1515022.1"/>
    <property type="molecule type" value="Genomic_DNA"/>
</dbReference>
<evidence type="ECO:0000256" key="3">
    <source>
        <dbReference type="ARBA" id="ARBA00035643"/>
    </source>
</evidence>
<comment type="subcellular location">
    <subcellularLocation>
        <location evidence="2">Gas vesicle</location>
    </subcellularLocation>
</comment>
<comment type="caution">
    <text evidence="5">The sequence shown here is derived from an EMBL/GenBank/DDBJ whole genome shotgun (WGS) entry which is preliminary data.</text>
</comment>
<feature type="compositionally biased region" description="Acidic residues" evidence="4">
    <location>
        <begin position="8"/>
        <end position="26"/>
    </location>
</feature>
<accession>A0ABD6AZK1</accession>
<dbReference type="PANTHER" id="PTHR36852:SF1">
    <property type="entry name" value="PROTEIN GVPL 2"/>
    <property type="match status" value="1"/>
</dbReference>
<keyword evidence="6" id="KW-1185">Reference proteome</keyword>
<dbReference type="NCBIfam" id="NF045778">
    <property type="entry name" value="gas_vesic_GvpL"/>
    <property type="match status" value="1"/>
</dbReference>
<sequence>MTDSTADATEDAPGDATDGADTETTDDASGSDTARYVYCAVALDDDSDRTPDVTGVEDEPVRLVTSDGSQAGRGVGLLVHDCDGLYDSNDPTEVQGWLLSHQAVVDAATERFGTPVPFRFDTIVQGDDDTVRTWLADQHDGLRAVLEEFAGRSEYRIEVLVDEETLDAGLADTDPRLQELADQRDDSSEGTAFLVDKQYDQRLKELRHQRRAERTETLVSDVSAHADDVQTLDDPTTTLGDTPDREGTVQARLTMLADDDAVEAVGALLDEVAAEEGVSVRFTGPWPPYSFVPEVDDGAA</sequence>
<evidence type="ECO:0000256" key="4">
    <source>
        <dbReference type="SAM" id="MobiDB-lite"/>
    </source>
</evidence>
<evidence type="ECO:0000256" key="2">
    <source>
        <dbReference type="ARBA" id="ARBA00035108"/>
    </source>
</evidence>
<dbReference type="RefSeq" id="WP_250874946.1">
    <property type="nucleotide sequence ID" value="NZ_JALXFV010000008.1"/>
</dbReference>